<dbReference type="AlphaFoldDB" id="A0A5B7E2B1"/>
<dbReference type="Proteomes" id="UP000324222">
    <property type="component" value="Unassembled WGS sequence"/>
</dbReference>
<protein>
    <submittedName>
        <fullName evidence="2">Uncharacterized protein</fullName>
    </submittedName>
</protein>
<evidence type="ECO:0000313" key="2">
    <source>
        <dbReference type="EMBL" id="MPC27477.1"/>
    </source>
</evidence>
<dbReference type="EMBL" id="VSRR010001754">
    <property type="protein sequence ID" value="MPC27477.1"/>
    <property type="molecule type" value="Genomic_DNA"/>
</dbReference>
<accession>A0A5B7E2B1</accession>
<evidence type="ECO:0000256" key="1">
    <source>
        <dbReference type="SAM" id="MobiDB-lite"/>
    </source>
</evidence>
<proteinExistence type="predicted"/>
<comment type="caution">
    <text evidence="2">The sequence shown here is derived from an EMBL/GenBank/DDBJ whole genome shotgun (WGS) entry which is preliminary data.</text>
</comment>
<evidence type="ECO:0000313" key="3">
    <source>
        <dbReference type="Proteomes" id="UP000324222"/>
    </source>
</evidence>
<gene>
    <name evidence="2" type="ORF">E2C01_020647</name>
</gene>
<sequence>MAISHSLLPPSPTATIKRVSRSTLPSPCCNPPPQSTPPSLAHNRLQATEHYLDTRLAVARPREPDAVIATICTKASLH</sequence>
<reference evidence="2 3" key="1">
    <citation type="submission" date="2019-05" db="EMBL/GenBank/DDBJ databases">
        <title>Another draft genome of Portunus trituberculatus and its Hox gene families provides insights of decapod evolution.</title>
        <authorList>
            <person name="Jeong J.-H."/>
            <person name="Song I."/>
            <person name="Kim S."/>
            <person name="Choi T."/>
            <person name="Kim D."/>
            <person name="Ryu S."/>
            <person name="Kim W."/>
        </authorList>
    </citation>
    <scope>NUCLEOTIDE SEQUENCE [LARGE SCALE GENOMIC DNA]</scope>
    <source>
        <tissue evidence="2">Muscle</tissue>
    </source>
</reference>
<organism evidence="2 3">
    <name type="scientific">Portunus trituberculatus</name>
    <name type="common">Swimming crab</name>
    <name type="synonym">Neptunus trituberculatus</name>
    <dbReference type="NCBI Taxonomy" id="210409"/>
    <lineage>
        <taxon>Eukaryota</taxon>
        <taxon>Metazoa</taxon>
        <taxon>Ecdysozoa</taxon>
        <taxon>Arthropoda</taxon>
        <taxon>Crustacea</taxon>
        <taxon>Multicrustacea</taxon>
        <taxon>Malacostraca</taxon>
        <taxon>Eumalacostraca</taxon>
        <taxon>Eucarida</taxon>
        <taxon>Decapoda</taxon>
        <taxon>Pleocyemata</taxon>
        <taxon>Brachyura</taxon>
        <taxon>Eubrachyura</taxon>
        <taxon>Portunoidea</taxon>
        <taxon>Portunidae</taxon>
        <taxon>Portuninae</taxon>
        <taxon>Portunus</taxon>
    </lineage>
</organism>
<keyword evidence="3" id="KW-1185">Reference proteome</keyword>
<name>A0A5B7E2B1_PORTR</name>
<feature type="region of interest" description="Disordered" evidence="1">
    <location>
        <begin position="1"/>
        <end position="39"/>
    </location>
</feature>